<keyword evidence="1" id="KW-1185">Reference proteome</keyword>
<protein>
    <submittedName>
        <fullName evidence="2">Uncharacterized protein</fullName>
    </submittedName>
</protein>
<evidence type="ECO:0000313" key="1">
    <source>
        <dbReference type="Proteomes" id="UP000887565"/>
    </source>
</evidence>
<accession>A0A915HTD4</accession>
<proteinExistence type="predicted"/>
<dbReference type="WBParaSite" id="nRc.2.0.1.t04796-RA">
    <property type="protein sequence ID" value="nRc.2.0.1.t04796-RA"/>
    <property type="gene ID" value="nRc.2.0.1.g04796"/>
</dbReference>
<dbReference type="Proteomes" id="UP000887565">
    <property type="component" value="Unplaced"/>
</dbReference>
<evidence type="ECO:0000313" key="2">
    <source>
        <dbReference type="WBParaSite" id="nRc.2.0.1.t04796-RA"/>
    </source>
</evidence>
<dbReference type="AlphaFoldDB" id="A0A915HTD4"/>
<reference evidence="2" key="1">
    <citation type="submission" date="2022-11" db="UniProtKB">
        <authorList>
            <consortium name="WormBaseParasite"/>
        </authorList>
    </citation>
    <scope>IDENTIFICATION</scope>
</reference>
<sequence>MIINIKEYNLDPMDIQKEDNNVMTLIILLNLIDKKISEPAKKEHNVVGIQNSDLTSAPIVTFLDKMREYIDQLEQQNPESSV</sequence>
<name>A0A915HTD4_ROMCU</name>
<organism evidence="1 2">
    <name type="scientific">Romanomermis culicivorax</name>
    <name type="common">Nematode worm</name>
    <dbReference type="NCBI Taxonomy" id="13658"/>
    <lineage>
        <taxon>Eukaryota</taxon>
        <taxon>Metazoa</taxon>
        <taxon>Ecdysozoa</taxon>
        <taxon>Nematoda</taxon>
        <taxon>Enoplea</taxon>
        <taxon>Dorylaimia</taxon>
        <taxon>Mermithida</taxon>
        <taxon>Mermithoidea</taxon>
        <taxon>Mermithidae</taxon>
        <taxon>Romanomermis</taxon>
    </lineage>
</organism>